<evidence type="ECO:0008006" key="3">
    <source>
        <dbReference type="Google" id="ProtNLM"/>
    </source>
</evidence>
<accession>W4QJ53</accession>
<sequence length="137" mass="16190">MTKPLTQENRNSVKEAVESALERYQLYVLLLDEDVMPKVTQSFSLIPPTKTNEFYSSTEHAAVENIEKKKQYGEYIEQMRKAINKLSEQERAIIIQRYLTEGDTFDYQVYNELSLSERQYYRIKSKAIHKLAFILQL</sequence>
<comment type="caution">
    <text evidence="1">The sequence shown here is derived from an EMBL/GenBank/DDBJ whole genome shotgun (WGS) entry which is preliminary data.</text>
</comment>
<dbReference type="Proteomes" id="UP000018895">
    <property type="component" value="Unassembled WGS sequence"/>
</dbReference>
<dbReference type="InterPro" id="IPR006524">
    <property type="entry name" value="ArpU-like"/>
</dbReference>
<proteinExistence type="predicted"/>
<dbReference type="AlphaFoldDB" id="W4QJ53"/>
<keyword evidence="2" id="KW-1185">Reference proteome</keyword>
<dbReference type="InterPro" id="IPR013324">
    <property type="entry name" value="RNA_pol_sigma_r3/r4-like"/>
</dbReference>
<name>W4QJ53_9BACI</name>
<evidence type="ECO:0000313" key="2">
    <source>
        <dbReference type="Proteomes" id="UP000018895"/>
    </source>
</evidence>
<dbReference type="Gene3D" id="1.20.140.160">
    <property type="match status" value="1"/>
</dbReference>
<dbReference type="RefSeq" id="WP_035346126.1">
    <property type="nucleotide sequence ID" value="NZ_BAUU01000026.1"/>
</dbReference>
<dbReference type="NCBIfam" id="TIGR01637">
    <property type="entry name" value="phage_arpU"/>
    <property type="match status" value="1"/>
</dbReference>
<evidence type="ECO:0000313" key="1">
    <source>
        <dbReference type="EMBL" id="GAE31917.1"/>
    </source>
</evidence>
<dbReference type="EMBL" id="BAUU01000026">
    <property type="protein sequence ID" value="GAE31917.1"/>
    <property type="molecule type" value="Genomic_DNA"/>
</dbReference>
<dbReference type="OrthoDB" id="1797434at2"/>
<gene>
    <name evidence="1" type="ORF">JCM9152_3417</name>
</gene>
<dbReference type="STRING" id="1236971.JCM9152_3417"/>
<reference evidence="1" key="1">
    <citation type="journal article" date="2014" name="Genome Announc.">
        <title>Draft Genome Sequences of Three Alkaliphilic Bacillus Strains, Bacillus wakoensis JCM 9140T, Bacillus akibai JCM 9157T, and Bacillus hemicellulosilyticus JCM 9152T.</title>
        <authorList>
            <person name="Yuki M."/>
            <person name="Oshima K."/>
            <person name="Suda W."/>
            <person name="Oshida Y."/>
            <person name="Kitamura K."/>
            <person name="Iida T."/>
            <person name="Hattori M."/>
            <person name="Ohkuma M."/>
        </authorList>
    </citation>
    <scope>NUCLEOTIDE SEQUENCE [LARGE SCALE GENOMIC DNA]</scope>
    <source>
        <strain evidence="1">JCM 9152</strain>
    </source>
</reference>
<dbReference type="SUPFAM" id="SSF88659">
    <property type="entry name" value="Sigma3 and sigma4 domains of RNA polymerase sigma factors"/>
    <property type="match status" value="1"/>
</dbReference>
<protein>
    <recommendedName>
        <fullName evidence="3">ArpU family transcriptional regulator</fullName>
    </recommendedName>
</protein>
<organism evidence="1 2">
    <name type="scientific">Halalkalibacter hemicellulosilyticusJCM 9152</name>
    <dbReference type="NCBI Taxonomy" id="1236971"/>
    <lineage>
        <taxon>Bacteria</taxon>
        <taxon>Bacillati</taxon>
        <taxon>Bacillota</taxon>
        <taxon>Bacilli</taxon>
        <taxon>Bacillales</taxon>
        <taxon>Bacillaceae</taxon>
        <taxon>Halalkalibacter</taxon>
    </lineage>
</organism>